<protein>
    <submittedName>
        <fullName evidence="9">PLDc_N domain-containing protein</fullName>
    </submittedName>
</protein>
<evidence type="ECO:0000256" key="3">
    <source>
        <dbReference type="ARBA" id="ARBA00022692"/>
    </source>
</evidence>
<accession>A0A6N9YHW8</accession>
<evidence type="ECO:0000313" key="9">
    <source>
        <dbReference type="EMBL" id="NED94535.1"/>
    </source>
</evidence>
<evidence type="ECO:0000256" key="4">
    <source>
        <dbReference type="ARBA" id="ARBA00022989"/>
    </source>
</evidence>
<evidence type="ECO:0000256" key="7">
    <source>
        <dbReference type="SAM" id="Phobius"/>
    </source>
</evidence>
<dbReference type="AlphaFoldDB" id="A0A6N9YHW8"/>
<organism evidence="9 10">
    <name type="scientific">Phytoactinopolyspora alkaliphila</name>
    <dbReference type="NCBI Taxonomy" id="1783498"/>
    <lineage>
        <taxon>Bacteria</taxon>
        <taxon>Bacillati</taxon>
        <taxon>Actinomycetota</taxon>
        <taxon>Actinomycetes</taxon>
        <taxon>Jiangellales</taxon>
        <taxon>Jiangellaceae</taxon>
        <taxon>Phytoactinopolyspora</taxon>
    </lineage>
</organism>
<evidence type="ECO:0000256" key="5">
    <source>
        <dbReference type="ARBA" id="ARBA00023136"/>
    </source>
</evidence>
<sequence length="151" mass="16919">MVVALILAVYALIDCLQTDSARIRSLNKPAWMAIILLIPVVGPILWLVTGKPGAQPRPRPAAPKAAPLPPDDNPEFLRELRNLDDEHEKLLNEWEESLRRREEEYRKQHPDPNVPDPGAGAPDEKKKPKREDGGAEEELRKRGDGGDDDAR</sequence>
<dbReference type="EMBL" id="JAAGOB010000002">
    <property type="protein sequence ID" value="NED94535.1"/>
    <property type="molecule type" value="Genomic_DNA"/>
</dbReference>
<keyword evidence="2" id="KW-1003">Cell membrane</keyword>
<feature type="compositionally biased region" description="Basic and acidic residues" evidence="6">
    <location>
        <begin position="122"/>
        <end position="151"/>
    </location>
</feature>
<dbReference type="Pfam" id="PF13396">
    <property type="entry name" value="PLDc_N"/>
    <property type="match status" value="1"/>
</dbReference>
<comment type="caution">
    <text evidence="9">The sequence shown here is derived from an EMBL/GenBank/DDBJ whole genome shotgun (WGS) entry which is preliminary data.</text>
</comment>
<evidence type="ECO:0000256" key="1">
    <source>
        <dbReference type="ARBA" id="ARBA00004651"/>
    </source>
</evidence>
<keyword evidence="10" id="KW-1185">Reference proteome</keyword>
<feature type="compositionally biased region" description="Pro residues" evidence="6">
    <location>
        <begin position="55"/>
        <end position="71"/>
    </location>
</feature>
<keyword evidence="3 7" id="KW-0812">Transmembrane</keyword>
<keyword evidence="4 7" id="KW-1133">Transmembrane helix</keyword>
<feature type="region of interest" description="Disordered" evidence="6">
    <location>
        <begin position="100"/>
        <end position="151"/>
    </location>
</feature>
<feature type="region of interest" description="Disordered" evidence="6">
    <location>
        <begin position="49"/>
        <end position="76"/>
    </location>
</feature>
<proteinExistence type="predicted"/>
<gene>
    <name evidence="9" type="ORF">G1H11_04340</name>
</gene>
<evidence type="ECO:0000313" key="10">
    <source>
        <dbReference type="Proteomes" id="UP000469185"/>
    </source>
</evidence>
<dbReference type="Proteomes" id="UP000469185">
    <property type="component" value="Unassembled WGS sequence"/>
</dbReference>
<feature type="domain" description="Cardiolipin synthase N-terminal" evidence="8">
    <location>
        <begin position="6"/>
        <end position="50"/>
    </location>
</feature>
<evidence type="ECO:0000256" key="2">
    <source>
        <dbReference type="ARBA" id="ARBA00022475"/>
    </source>
</evidence>
<comment type="subcellular location">
    <subcellularLocation>
        <location evidence="1">Cell membrane</location>
        <topology evidence="1">Multi-pass membrane protein</topology>
    </subcellularLocation>
</comment>
<reference evidence="9 10" key="1">
    <citation type="submission" date="2020-02" db="EMBL/GenBank/DDBJ databases">
        <authorList>
            <person name="Li X.-J."/>
            <person name="Feng X.-M."/>
        </authorList>
    </citation>
    <scope>NUCLEOTIDE SEQUENCE [LARGE SCALE GENOMIC DNA]</scope>
    <source>
        <strain evidence="9 10">CGMCC 4.7225</strain>
    </source>
</reference>
<evidence type="ECO:0000256" key="6">
    <source>
        <dbReference type="SAM" id="MobiDB-lite"/>
    </source>
</evidence>
<keyword evidence="5 7" id="KW-0472">Membrane</keyword>
<feature type="transmembrane region" description="Helical" evidence="7">
    <location>
        <begin position="30"/>
        <end position="49"/>
    </location>
</feature>
<name>A0A6N9YHW8_9ACTN</name>
<evidence type="ECO:0000259" key="8">
    <source>
        <dbReference type="Pfam" id="PF13396"/>
    </source>
</evidence>
<dbReference type="InterPro" id="IPR027379">
    <property type="entry name" value="CLS_N"/>
</dbReference>
<feature type="compositionally biased region" description="Basic and acidic residues" evidence="6">
    <location>
        <begin position="100"/>
        <end position="110"/>
    </location>
</feature>
<dbReference type="GO" id="GO:0005886">
    <property type="term" value="C:plasma membrane"/>
    <property type="evidence" value="ECO:0007669"/>
    <property type="project" value="UniProtKB-SubCell"/>
</dbReference>